<proteinExistence type="predicted"/>
<accession>A0A382V564</accession>
<protein>
    <recommendedName>
        <fullName evidence="2">Methyltransferase domain-containing protein</fullName>
    </recommendedName>
</protein>
<evidence type="ECO:0000313" key="1">
    <source>
        <dbReference type="EMBL" id="SVD41165.1"/>
    </source>
</evidence>
<dbReference type="EMBL" id="UINC01148979">
    <property type="protein sequence ID" value="SVD41165.1"/>
    <property type="molecule type" value="Genomic_DNA"/>
</dbReference>
<gene>
    <name evidence="1" type="ORF">METZ01_LOCUS394019</name>
</gene>
<name>A0A382V564_9ZZZZ</name>
<organism evidence="1">
    <name type="scientific">marine metagenome</name>
    <dbReference type="NCBI Taxonomy" id="408172"/>
    <lineage>
        <taxon>unclassified sequences</taxon>
        <taxon>metagenomes</taxon>
        <taxon>ecological metagenomes</taxon>
    </lineage>
</organism>
<sequence length="222" mass="25913">MNSKNYAFKELKNKNDKGDFIEFLRHQTTAEYGGHQIFDGRRSHLLHIPEELADFIFFLKQHEEKSGKKIKKFLEIGFSSGKTNTILNKFFNFEQIVAVDNFTAHISTNDLWANLMRKKLVLISGNSDDKKIINTVEKFQPFDLIFVDGSHEYKDVKNDISVYSKFLSENGVLAVHDIHHNEYPGVNKAWNEFKIKNKFHFKEFTCKKYFFVCGMGLATKKL</sequence>
<evidence type="ECO:0008006" key="2">
    <source>
        <dbReference type="Google" id="ProtNLM"/>
    </source>
</evidence>
<dbReference type="Pfam" id="PF13578">
    <property type="entry name" value="Methyltransf_24"/>
    <property type="match status" value="1"/>
</dbReference>
<dbReference type="InterPro" id="IPR029063">
    <property type="entry name" value="SAM-dependent_MTases_sf"/>
</dbReference>
<reference evidence="1" key="1">
    <citation type="submission" date="2018-05" db="EMBL/GenBank/DDBJ databases">
        <authorList>
            <person name="Lanie J.A."/>
            <person name="Ng W.-L."/>
            <person name="Kazmierczak K.M."/>
            <person name="Andrzejewski T.M."/>
            <person name="Davidsen T.M."/>
            <person name="Wayne K.J."/>
            <person name="Tettelin H."/>
            <person name="Glass J.I."/>
            <person name="Rusch D."/>
            <person name="Podicherti R."/>
            <person name="Tsui H.-C.T."/>
            <person name="Winkler M.E."/>
        </authorList>
    </citation>
    <scope>NUCLEOTIDE SEQUENCE</scope>
</reference>
<dbReference type="Gene3D" id="3.40.50.150">
    <property type="entry name" value="Vaccinia Virus protein VP39"/>
    <property type="match status" value="1"/>
</dbReference>
<dbReference type="AlphaFoldDB" id="A0A382V564"/>
<dbReference type="SUPFAM" id="SSF53335">
    <property type="entry name" value="S-adenosyl-L-methionine-dependent methyltransferases"/>
    <property type="match status" value="1"/>
</dbReference>